<dbReference type="Proteomes" id="UP000006201">
    <property type="component" value="Unassembled WGS sequence"/>
</dbReference>
<dbReference type="HOGENOM" id="CLU_801408_0_0_6"/>
<dbReference type="GO" id="GO:0030313">
    <property type="term" value="C:cell envelope"/>
    <property type="evidence" value="ECO:0007669"/>
    <property type="project" value="UniProtKB-SubCell"/>
</dbReference>
<name>A4CEC9_9GAMM</name>
<keyword evidence="2 3" id="KW-0175">Coiled coil</keyword>
<feature type="coiled-coil region" evidence="3">
    <location>
        <begin position="135"/>
        <end position="194"/>
    </location>
</feature>
<evidence type="ECO:0000256" key="2">
    <source>
        <dbReference type="ARBA" id="ARBA00023054"/>
    </source>
</evidence>
<gene>
    <name evidence="5" type="ORF">PTD2_10183</name>
</gene>
<dbReference type="PANTHER" id="PTHR32347">
    <property type="entry name" value="EFFLUX SYSTEM COMPONENT YKNX-RELATED"/>
    <property type="match status" value="1"/>
</dbReference>
<evidence type="ECO:0000256" key="1">
    <source>
        <dbReference type="ARBA" id="ARBA00004196"/>
    </source>
</evidence>
<keyword evidence="6" id="KW-1185">Reference proteome</keyword>
<dbReference type="InterPro" id="IPR050465">
    <property type="entry name" value="UPF0194_transport"/>
</dbReference>
<dbReference type="RefSeq" id="WP_009839184.1">
    <property type="nucleotide sequence ID" value="NZ_AAOH01000008.1"/>
</dbReference>
<protein>
    <submittedName>
        <fullName evidence="5">Putative hlyD family multidrug secretion protein</fullName>
    </submittedName>
</protein>
<dbReference type="OrthoDB" id="9156101at2"/>
<feature type="chain" id="PRO_5002666029" evidence="4">
    <location>
        <begin position="22"/>
        <end position="319"/>
    </location>
</feature>
<sequence>MHTTIKLLLIGALCQVFTAEATLLVSGEIKASDNQNFYSPKTDTWRVEVKWMKPEGEVVAPNDVVVVFDSGNIASQIEQTKVTLFTAQEELQRIKNNNGQSALEGEYAVKRNELLLEKARIDASVPKKQLSAYDYEKYQLELEKAAIELNKAKQNLEKIITNNDVALKKQQLLIEQTGNELERSERQLDLMSLKAERAGPVIYGQHPWNGEKVFVGMTAQPGWKIANIPSLSGLYIEAWIHEVDFHQLKLGQVADLKFDAFPSQSFKAELVNISTQPEERKPWGEDAYFRTEFKFANSESLKLIPGMSAQLALQGGPHD</sequence>
<evidence type="ECO:0000256" key="3">
    <source>
        <dbReference type="SAM" id="Coils"/>
    </source>
</evidence>
<dbReference type="Gene3D" id="2.40.30.170">
    <property type="match status" value="1"/>
</dbReference>
<organism evidence="5 6">
    <name type="scientific">Pseudoalteromonas tunicata D2</name>
    <dbReference type="NCBI Taxonomy" id="87626"/>
    <lineage>
        <taxon>Bacteria</taxon>
        <taxon>Pseudomonadati</taxon>
        <taxon>Pseudomonadota</taxon>
        <taxon>Gammaproteobacteria</taxon>
        <taxon>Alteromonadales</taxon>
        <taxon>Pseudoalteromonadaceae</taxon>
        <taxon>Pseudoalteromonas</taxon>
    </lineage>
</organism>
<evidence type="ECO:0000256" key="4">
    <source>
        <dbReference type="SAM" id="SignalP"/>
    </source>
</evidence>
<keyword evidence="4" id="KW-0732">Signal</keyword>
<feature type="signal peptide" evidence="4">
    <location>
        <begin position="1"/>
        <end position="21"/>
    </location>
</feature>
<dbReference type="eggNOG" id="COG0845">
    <property type="taxonomic scope" value="Bacteria"/>
</dbReference>
<accession>A4CEC9</accession>
<proteinExistence type="predicted"/>
<reference evidence="5 6" key="1">
    <citation type="submission" date="2006-02" db="EMBL/GenBank/DDBJ databases">
        <authorList>
            <person name="Moran M.A."/>
            <person name="Kjelleberg S."/>
            <person name="Egan S."/>
            <person name="Saunders N."/>
            <person name="Thomas T."/>
            <person name="Ferriera S."/>
            <person name="Johnson J."/>
            <person name="Kravitz S."/>
            <person name="Halpern A."/>
            <person name="Remington K."/>
            <person name="Beeson K."/>
            <person name="Tran B."/>
            <person name="Rogers Y.-H."/>
            <person name="Friedman R."/>
            <person name="Venter J.C."/>
        </authorList>
    </citation>
    <scope>NUCLEOTIDE SEQUENCE [LARGE SCALE GENOMIC DNA]</scope>
    <source>
        <strain evidence="5 6">D2</strain>
    </source>
</reference>
<evidence type="ECO:0000313" key="5">
    <source>
        <dbReference type="EMBL" id="EAR26941.1"/>
    </source>
</evidence>
<dbReference type="AlphaFoldDB" id="A4CEC9"/>
<comment type="caution">
    <text evidence="5">The sequence shown here is derived from an EMBL/GenBank/DDBJ whole genome shotgun (WGS) entry which is preliminary data.</text>
</comment>
<dbReference type="STRING" id="87626.PTD2_10183"/>
<dbReference type="EMBL" id="AAOH01000008">
    <property type="protein sequence ID" value="EAR26941.1"/>
    <property type="molecule type" value="Genomic_DNA"/>
</dbReference>
<comment type="subcellular location">
    <subcellularLocation>
        <location evidence="1">Cell envelope</location>
    </subcellularLocation>
</comment>
<evidence type="ECO:0000313" key="6">
    <source>
        <dbReference type="Proteomes" id="UP000006201"/>
    </source>
</evidence>